<dbReference type="PROSITE" id="PS52016">
    <property type="entry name" value="TONB_DEPENDENT_REC_3"/>
    <property type="match status" value="1"/>
</dbReference>
<keyword evidence="16" id="KW-0675">Receptor</keyword>
<evidence type="ECO:0000256" key="4">
    <source>
        <dbReference type="ARBA" id="ARBA00022496"/>
    </source>
</evidence>
<evidence type="ECO:0000259" key="14">
    <source>
        <dbReference type="Pfam" id="PF00593"/>
    </source>
</evidence>
<reference evidence="16 17" key="1">
    <citation type="submission" date="2022-12" db="EMBL/GenBank/DDBJ databases">
        <title>Dasania phycosphaerae sp. nov., isolated from particulate material of the south coast of Korea.</title>
        <authorList>
            <person name="Jiang Y."/>
        </authorList>
    </citation>
    <scope>NUCLEOTIDE SEQUENCE [LARGE SCALE GENOMIC DNA]</scope>
    <source>
        <strain evidence="16 17">GY-19</strain>
    </source>
</reference>
<dbReference type="Pfam" id="PF07715">
    <property type="entry name" value="Plug"/>
    <property type="match status" value="1"/>
</dbReference>
<evidence type="ECO:0000259" key="15">
    <source>
        <dbReference type="Pfam" id="PF07715"/>
    </source>
</evidence>
<dbReference type="Gene3D" id="2.40.170.20">
    <property type="entry name" value="TonB-dependent receptor, beta-barrel domain"/>
    <property type="match status" value="1"/>
</dbReference>
<organism evidence="16 17">
    <name type="scientific">Dasania phycosphaerae</name>
    <dbReference type="NCBI Taxonomy" id="2950436"/>
    <lineage>
        <taxon>Bacteria</taxon>
        <taxon>Pseudomonadati</taxon>
        <taxon>Pseudomonadota</taxon>
        <taxon>Gammaproteobacteria</taxon>
        <taxon>Cellvibrionales</taxon>
        <taxon>Spongiibacteraceae</taxon>
        <taxon>Dasania</taxon>
    </lineage>
</organism>
<evidence type="ECO:0000256" key="13">
    <source>
        <dbReference type="SAM" id="SignalP"/>
    </source>
</evidence>
<name>A0A9J6RPZ8_9GAMM</name>
<keyword evidence="5 11" id="KW-0812">Transmembrane</keyword>
<keyword evidence="3 11" id="KW-1134">Transmembrane beta strand</keyword>
<keyword evidence="2 11" id="KW-0813">Transport</keyword>
<dbReference type="PANTHER" id="PTHR32552">
    <property type="entry name" value="FERRICHROME IRON RECEPTOR-RELATED"/>
    <property type="match status" value="1"/>
</dbReference>
<protein>
    <submittedName>
        <fullName evidence="16">TonB-dependent receptor</fullName>
    </submittedName>
</protein>
<evidence type="ECO:0000256" key="5">
    <source>
        <dbReference type="ARBA" id="ARBA00022692"/>
    </source>
</evidence>
<dbReference type="Gene3D" id="2.170.130.10">
    <property type="entry name" value="TonB-dependent receptor, plug domain"/>
    <property type="match status" value="1"/>
</dbReference>
<keyword evidence="6" id="KW-0408">Iron</keyword>
<keyword evidence="13" id="KW-0732">Signal</keyword>
<sequence length="775" mass="85078">MYQHNKPALKAIAAAIVSSVALQAGAYQLEEVMVTAQKRQQSAQDVSIAITAFGSESIKDLGMEQPIDVAAQTPGLFIKNGIGVANPYISIRNVGQSLFVTNAAQPVGMYMNEVNLAYTSLMSLPMYDIERIEVLKGPQGTLFGRNSTAGAMSLFSAKPSMETGGEFTLQLGNKNLVETDGFINGPLGETVAGRLAFTTKNRDGFYKNKATGNELGEAEMWAARGSLLWDTSSAVTTQLVLEAVKDRSGNTPWASFGIADVSDPQTNAGVDWADANAFGRDEAYGAGNSTGFAGSNACSEDMTRKQIQALNEQGRCVTSTGHTGDGDLYEGEYSLEPVYHHDLYSAMLNVNYEADTVTLTSVTGYLYSDRILQEEFDGTIAISADQTYTSVTDVFSQELRLSGDSDNYNWVAGIYYGADKVDTKDTYEYTDTWFHSKLVDFVQETTTHAVFGHSEWHLDESWSLIADARYTAEEITFDGGTFIIDVTDADFDDLLFGVPLESRQLSTATDKETTANEITWKLGVDYKPNDDWLIYGFVSRGFKSGGYNGTWTSSNAELAPYDIETLIDYELGFKGTLMDNTLQLNGGVFYYDYQDLQAFVLDASGVFNVSNIPETDIYGAELELWWRPLDGLDLRAGASYTDAEIKKVTADQVANGIVVGNTTANAAEWMFNGLVRYEWSPSEGYITALQTDFNYQDDTYFTVQNTAAASQDGFWLANARASLSPVAGNWEVALWVKNLADKEYVTEMFPDTLESLVAYNPSTPRTYGASFTYKW</sequence>
<keyword evidence="9 11" id="KW-0472">Membrane</keyword>
<dbReference type="SUPFAM" id="SSF56935">
    <property type="entry name" value="Porins"/>
    <property type="match status" value="1"/>
</dbReference>
<dbReference type="GO" id="GO:0009279">
    <property type="term" value="C:cell outer membrane"/>
    <property type="evidence" value="ECO:0007669"/>
    <property type="project" value="UniProtKB-SubCell"/>
</dbReference>
<evidence type="ECO:0000256" key="3">
    <source>
        <dbReference type="ARBA" id="ARBA00022452"/>
    </source>
</evidence>
<keyword evidence="17" id="KW-1185">Reference proteome</keyword>
<dbReference type="GO" id="GO:0006826">
    <property type="term" value="P:iron ion transport"/>
    <property type="evidence" value="ECO:0007669"/>
    <property type="project" value="UniProtKB-KW"/>
</dbReference>
<dbReference type="EMBL" id="JAPTGG010000014">
    <property type="protein sequence ID" value="MCZ0866643.1"/>
    <property type="molecule type" value="Genomic_DNA"/>
</dbReference>
<keyword evidence="10 11" id="KW-0998">Cell outer membrane</keyword>
<evidence type="ECO:0000256" key="12">
    <source>
        <dbReference type="RuleBase" id="RU003357"/>
    </source>
</evidence>
<feature type="chain" id="PRO_5039936435" evidence="13">
    <location>
        <begin position="27"/>
        <end position="775"/>
    </location>
</feature>
<evidence type="ECO:0000256" key="2">
    <source>
        <dbReference type="ARBA" id="ARBA00022448"/>
    </source>
</evidence>
<dbReference type="PANTHER" id="PTHR32552:SF81">
    <property type="entry name" value="TONB-DEPENDENT OUTER MEMBRANE RECEPTOR"/>
    <property type="match status" value="1"/>
</dbReference>
<evidence type="ECO:0000256" key="8">
    <source>
        <dbReference type="ARBA" id="ARBA00023077"/>
    </source>
</evidence>
<keyword evidence="8 12" id="KW-0798">TonB box</keyword>
<evidence type="ECO:0000313" key="16">
    <source>
        <dbReference type="EMBL" id="MCZ0866643.1"/>
    </source>
</evidence>
<evidence type="ECO:0000256" key="1">
    <source>
        <dbReference type="ARBA" id="ARBA00004571"/>
    </source>
</evidence>
<evidence type="ECO:0000256" key="6">
    <source>
        <dbReference type="ARBA" id="ARBA00023004"/>
    </source>
</evidence>
<evidence type="ECO:0000256" key="7">
    <source>
        <dbReference type="ARBA" id="ARBA00023065"/>
    </source>
</evidence>
<dbReference type="InterPro" id="IPR012910">
    <property type="entry name" value="Plug_dom"/>
</dbReference>
<keyword evidence="4" id="KW-0410">Iron transport</keyword>
<feature type="domain" description="TonB-dependent receptor-like beta-barrel" evidence="14">
    <location>
        <begin position="333"/>
        <end position="739"/>
    </location>
</feature>
<comment type="caution">
    <text evidence="16">The sequence shown here is derived from an EMBL/GenBank/DDBJ whole genome shotgun (WGS) entry which is preliminary data.</text>
</comment>
<dbReference type="RefSeq" id="WP_258332670.1">
    <property type="nucleotide sequence ID" value="NZ_JAPTGG010000014.1"/>
</dbReference>
<evidence type="ECO:0000256" key="11">
    <source>
        <dbReference type="PROSITE-ProRule" id="PRU01360"/>
    </source>
</evidence>
<gene>
    <name evidence="16" type="ORF">O0V09_15635</name>
</gene>
<dbReference type="InterPro" id="IPR039426">
    <property type="entry name" value="TonB-dep_rcpt-like"/>
</dbReference>
<evidence type="ECO:0000256" key="10">
    <source>
        <dbReference type="ARBA" id="ARBA00023237"/>
    </source>
</evidence>
<evidence type="ECO:0000256" key="9">
    <source>
        <dbReference type="ARBA" id="ARBA00023136"/>
    </source>
</evidence>
<dbReference type="AlphaFoldDB" id="A0A9J6RPZ8"/>
<keyword evidence="7" id="KW-0406">Ion transport</keyword>
<accession>A0A9J6RPZ8</accession>
<comment type="subcellular location">
    <subcellularLocation>
        <location evidence="1 11">Cell outer membrane</location>
        <topology evidence="1 11">Multi-pass membrane protein</topology>
    </subcellularLocation>
</comment>
<dbReference type="Proteomes" id="UP001069090">
    <property type="component" value="Unassembled WGS sequence"/>
</dbReference>
<dbReference type="Pfam" id="PF00593">
    <property type="entry name" value="TonB_dep_Rec_b-barrel"/>
    <property type="match status" value="1"/>
</dbReference>
<dbReference type="InterPro" id="IPR037066">
    <property type="entry name" value="Plug_dom_sf"/>
</dbReference>
<feature type="domain" description="TonB-dependent receptor plug" evidence="15">
    <location>
        <begin position="43"/>
        <end position="151"/>
    </location>
</feature>
<proteinExistence type="inferred from homology"/>
<comment type="similarity">
    <text evidence="11 12">Belongs to the TonB-dependent receptor family.</text>
</comment>
<feature type="signal peptide" evidence="13">
    <location>
        <begin position="1"/>
        <end position="26"/>
    </location>
</feature>
<dbReference type="InterPro" id="IPR000531">
    <property type="entry name" value="Beta-barrel_TonB"/>
</dbReference>
<dbReference type="InterPro" id="IPR036942">
    <property type="entry name" value="Beta-barrel_TonB_sf"/>
</dbReference>
<evidence type="ECO:0000313" key="17">
    <source>
        <dbReference type="Proteomes" id="UP001069090"/>
    </source>
</evidence>